<evidence type="ECO:0000313" key="2">
    <source>
        <dbReference type="Proteomes" id="UP000595437"/>
    </source>
</evidence>
<organism evidence="1 2">
    <name type="scientific">Caligus rogercresseyi</name>
    <name type="common">Sea louse</name>
    <dbReference type="NCBI Taxonomy" id="217165"/>
    <lineage>
        <taxon>Eukaryota</taxon>
        <taxon>Metazoa</taxon>
        <taxon>Ecdysozoa</taxon>
        <taxon>Arthropoda</taxon>
        <taxon>Crustacea</taxon>
        <taxon>Multicrustacea</taxon>
        <taxon>Hexanauplia</taxon>
        <taxon>Copepoda</taxon>
        <taxon>Siphonostomatoida</taxon>
        <taxon>Caligidae</taxon>
        <taxon>Caligus</taxon>
    </lineage>
</organism>
<dbReference type="EMBL" id="CP045897">
    <property type="protein sequence ID" value="QQP50981.1"/>
    <property type="molecule type" value="Genomic_DNA"/>
</dbReference>
<protein>
    <submittedName>
        <fullName evidence="1">Uncharacterized protein</fullName>
    </submittedName>
</protein>
<evidence type="ECO:0000313" key="1">
    <source>
        <dbReference type="EMBL" id="QQP50981.1"/>
    </source>
</evidence>
<name>A0A7T8KA70_CALRO</name>
<dbReference type="Proteomes" id="UP000595437">
    <property type="component" value="Chromosome 8"/>
</dbReference>
<dbReference type="AlphaFoldDB" id="A0A7T8KA70"/>
<sequence>MGDLSDDSIDIIKAKELLNMEELPAQLAAITTNFTGLVLCKEDTRGVQL</sequence>
<dbReference type="OrthoDB" id="6625958at2759"/>
<proteinExistence type="predicted"/>
<gene>
    <name evidence="1" type="ORF">FKW44_012171</name>
</gene>
<accession>A0A7T8KA70</accession>
<reference evidence="2" key="1">
    <citation type="submission" date="2021-01" db="EMBL/GenBank/DDBJ databases">
        <title>Caligus Genome Assembly.</title>
        <authorList>
            <person name="Gallardo-Escarate C."/>
        </authorList>
    </citation>
    <scope>NUCLEOTIDE SEQUENCE [LARGE SCALE GENOMIC DNA]</scope>
</reference>
<keyword evidence="2" id="KW-1185">Reference proteome</keyword>